<accession>A0A9N9DQ77</accession>
<feature type="non-terminal residue" evidence="1">
    <location>
        <position position="77"/>
    </location>
</feature>
<evidence type="ECO:0000313" key="1">
    <source>
        <dbReference type="EMBL" id="CAG8643407.1"/>
    </source>
</evidence>
<reference evidence="1" key="1">
    <citation type="submission" date="2021-06" db="EMBL/GenBank/DDBJ databases">
        <authorList>
            <person name="Kallberg Y."/>
            <person name="Tangrot J."/>
            <person name="Rosling A."/>
        </authorList>
    </citation>
    <scope>NUCLEOTIDE SEQUENCE</scope>
    <source>
        <strain evidence="1">BR232B</strain>
    </source>
</reference>
<proteinExistence type="predicted"/>
<dbReference type="AlphaFoldDB" id="A0A9N9DQ77"/>
<keyword evidence="2" id="KW-1185">Reference proteome</keyword>
<sequence>PIVVDKVWRNLHDVLDVEVDCHVFDEEQSDAWKDGVFKCIRRTGMQADMGMHHSQMELSRTIDFLSQINTLSCLSFS</sequence>
<dbReference type="Proteomes" id="UP000789739">
    <property type="component" value="Unassembled WGS sequence"/>
</dbReference>
<organism evidence="1 2">
    <name type="scientific">Paraglomus brasilianum</name>
    <dbReference type="NCBI Taxonomy" id="144538"/>
    <lineage>
        <taxon>Eukaryota</taxon>
        <taxon>Fungi</taxon>
        <taxon>Fungi incertae sedis</taxon>
        <taxon>Mucoromycota</taxon>
        <taxon>Glomeromycotina</taxon>
        <taxon>Glomeromycetes</taxon>
        <taxon>Paraglomerales</taxon>
        <taxon>Paraglomeraceae</taxon>
        <taxon>Paraglomus</taxon>
    </lineage>
</organism>
<dbReference type="EMBL" id="CAJVPI010002439">
    <property type="protein sequence ID" value="CAG8643407.1"/>
    <property type="molecule type" value="Genomic_DNA"/>
</dbReference>
<evidence type="ECO:0000313" key="2">
    <source>
        <dbReference type="Proteomes" id="UP000789739"/>
    </source>
</evidence>
<name>A0A9N9DQ77_9GLOM</name>
<comment type="caution">
    <text evidence="1">The sequence shown here is derived from an EMBL/GenBank/DDBJ whole genome shotgun (WGS) entry which is preliminary data.</text>
</comment>
<gene>
    <name evidence="1" type="ORF">PBRASI_LOCUS9894</name>
</gene>
<protein>
    <submittedName>
        <fullName evidence="1">10423_t:CDS:1</fullName>
    </submittedName>
</protein>